<evidence type="ECO:0000256" key="1">
    <source>
        <dbReference type="SAM" id="Phobius"/>
    </source>
</evidence>
<organism evidence="2">
    <name type="scientific">Spongospora subterranea</name>
    <dbReference type="NCBI Taxonomy" id="70186"/>
    <lineage>
        <taxon>Eukaryota</taxon>
        <taxon>Sar</taxon>
        <taxon>Rhizaria</taxon>
        <taxon>Endomyxa</taxon>
        <taxon>Phytomyxea</taxon>
        <taxon>Plasmodiophorida</taxon>
        <taxon>Plasmodiophoridae</taxon>
        <taxon>Spongospora</taxon>
    </lineage>
</organism>
<keyword evidence="1" id="KW-0812">Transmembrane</keyword>
<proteinExistence type="predicted"/>
<evidence type="ECO:0000313" key="2">
    <source>
        <dbReference type="EMBL" id="CRZ09725.1"/>
    </source>
</evidence>
<accession>A0A0H5R6E7</accession>
<reference evidence="2" key="1">
    <citation type="submission" date="2015-04" db="EMBL/GenBank/DDBJ databases">
        <title>The genome sequence of the plant pathogenic Rhizarian Plasmodiophora brassicae reveals insights in its biotrophic life cycle and the origin of chitin synthesis.</title>
        <authorList>
            <person name="Schwelm A."/>
            <person name="Fogelqvist J."/>
            <person name="Knaust A."/>
            <person name="Julke S."/>
            <person name="Lilja T."/>
            <person name="Dhandapani V."/>
            <person name="Bonilla-Rosso G."/>
            <person name="Karlsson M."/>
            <person name="Shevchenko A."/>
            <person name="Choi S.R."/>
            <person name="Kim H.G."/>
            <person name="Park J.Y."/>
            <person name="Lim Y.P."/>
            <person name="Ludwig-Muller J."/>
            <person name="Dixelius C."/>
        </authorList>
    </citation>
    <scope>NUCLEOTIDE SEQUENCE</scope>
    <source>
        <tissue evidence="2">Potato root galls</tissue>
    </source>
</reference>
<feature type="non-terminal residue" evidence="2">
    <location>
        <position position="1"/>
    </location>
</feature>
<sequence length="142" mass="15650">SANRVEFNTEILGNMNPLAINCVLIVSILTVSVLSLKVDDPIPSTGRRSVDVSDLEDMQLPEELLAFFKDLGPVDVGEEFSGQKPSDLLSPEQMQKLQLFASNPANLKMLMEMGNLNEDPGASDIHDDFQEAADIFEEKLEL</sequence>
<feature type="transmembrane region" description="Helical" evidence="1">
    <location>
        <begin position="18"/>
        <end position="38"/>
    </location>
</feature>
<dbReference type="EMBL" id="HACM01009283">
    <property type="protein sequence ID" value="CRZ09725.1"/>
    <property type="molecule type" value="Transcribed_RNA"/>
</dbReference>
<name>A0A0H5R6E7_9EUKA</name>
<protein>
    <submittedName>
        <fullName evidence="2">Uncharacterized protein</fullName>
    </submittedName>
</protein>
<keyword evidence="1" id="KW-0472">Membrane</keyword>
<keyword evidence="1" id="KW-1133">Transmembrane helix</keyword>
<dbReference type="AlphaFoldDB" id="A0A0H5R6E7"/>